<dbReference type="InterPro" id="IPR007315">
    <property type="entry name" value="PIG-V/Gpi18"/>
</dbReference>
<comment type="caution">
    <text evidence="12">Lacks conserved residue(s) required for the propagation of feature annotation.</text>
</comment>
<feature type="transmembrane region" description="Helical" evidence="12">
    <location>
        <begin position="372"/>
        <end position="390"/>
    </location>
</feature>
<comment type="function">
    <text evidence="12">Mannosyltransferase involved in glycosylphosphatidylinositol-anchor biosynthesis.</text>
</comment>
<keyword evidence="7 12" id="KW-0808">Transferase</keyword>
<evidence type="ECO:0000256" key="12">
    <source>
        <dbReference type="RuleBase" id="RU363112"/>
    </source>
</evidence>
<dbReference type="GO" id="GO:0005789">
    <property type="term" value="C:endoplasmic reticulum membrane"/>
    <property type="evidence" value="ECO:0007669"/>
    <property type="project" value="UniProtKB-SubCell"/>
</dbReference>
<evidence type="ECO:0000256" key="10">
    <source>
        <dbReference type="ARBA" id="ARBA00022989"/>
    </source>
</evidence>
<reference evidence="13 14" key="1">
    <citation type="journal article" date="2018" name="Evol. Lett.">
        <title>Horizontal gene cluster transfer increased hallucinogenic mushroom diversity.</title>
        <authorList>
            <person name="Reynolds H.T."/>
            <person name="Vijayakumar V."/>
            <person name="Gluck-Thaler E."/>
            <person name="Korotkin H.B."/>
            <person name="Matheny P.B."/>
            <person name="Slot J.C."/>
        </authorList>
    </citation>
    <scope>NUCLEOTIDE SEQUENCE [LARGE SCALE GENOMIC DNA]</scope>
    <source>
        <strain evidence="13 14">2631</strain>
    </source>
</reference>
<protein>
    <recommendedName>
        <fullName evidence="4 12">GPI mannosyltransferase 2</fullName>
        <ecNumber evidence="12">2.4.1.-</ecNumber>
    </recommendedName>
</protein>
<evidence type="ECO:0000256" key="6">
    <source>
        <dbReference type="ARBA" id="ARBA00022676"/>
    </source>
</evidence>
<dbReference type="GO" id="GO:0031501">
    <property type="term" value="C:mannosyltransferase complex"/>
    <property type="evidence" value="ECO:0007669"/>
    <property type="project" value="TreeGrafter"/>
</dbReference>
<comment type="subcellular location">
    <subcellularLocation>
        <location evidence="1 12">Endoplasmic reticulum membrane</location>
        <topology evidence="1 12">Multi-pass membrane protein</topology>
    </subcellularLocation>
</comment>
<evidence type="ECO:0000256" key="3">
    <source>
        <dbReference type="ARBA" id="ARBA00008698"/>
    </source>
</evidence>
<keyword evidence="11 12" id="KW-0472">Membrane</keyword>
<dbReference type="EC" id="2.4.1.-" evidence="12"/>
<dbReference type="OrthoDB" id="10252502at2759"/>
<keyword evidence="8 12" id="KW-0812">Transmembrane</keyword>
<accession>A0A409XG15</accession>
<evidence type="ECO:0000256" key="9">
    <source>
        <dbReference type="ARBA" id="ARBA00022824"/>
    </source>
</evidence>
<dbReference type="GO" id="GO:0006506">
    <property type="term" value="P:GPI anchor biosynthetic process"/>
    <property type="evidence" value="ECO:0007669"/>
    <property type="project" value="UniProtKB-UniPathway"/>
</dbReference>
<sequence length="394" mass="44450">MISLFTLSILSRFFFFCLLQLSYFLPLFDTSPLLLSISTPLRPLLRWDTFHFLHIASDGYVFEHEWAFLPSLPLIMRTLASGFAPITGSFKPSNMLLSGVLAVLASDTTQTLYDLSLHHLRSPELSLVATLLSLIPTSPVTLFFAPYNEPFFTFFSYHGMLYCTQQKWFLASASFALAGTFRSNGIFLSGFILWGLVISPFLNGIMPTSRMLLKSIFLTAIVIGPFVIYHITTYSIFCTTGTSPVPEWCSRIPPSLYTYVQSTYWNSGFLLYWTLGQLPNFVIATPTILLLSAFSFHHLRNTSLINPKNPKTDNPFGNPTLTPHVIHAIIFTCILVFASHTQIILRVAASMPIVYWAAAWLLLEYPKLGRIWVMWSVLWGIISTILWAAFLPPA</sequence>
<dbReference type="GO" id="GO:0004376">
    <property type="term" value="F:GPI mannosyltransferase activity"/>
    <property type="evidence" value="ECO:0007669"/>
    <property type="project" value="InterPro"/>
</dbReference>
<evidence type="ECO:0000313" key="14">
    <source>
        <dbReference type="Proteomes" id="UP000283269"/>
    </source>
</evidence>
<evidence type="ECO:0000256" key="8">
    <source>
        <dbReference type="ARBA" id="ARBA00022692"/>
    </source>
</evidence>
<gene>
    <name evidence="13" type="ORF">CVT25_012249</name>
</gene>
<evidence type="ECO:0000256" key="11">
    <source>
        <dbReference type="ARBA" id="ARBA00023136"/>
    </source>
</evidence>
<evidence type="ECO:0000313" key="13">
    <source>
        <dbReference type="EMBL" id="PPQ89577.1"/>
    </source>
</evidence>
<organism evidence="13 14">
    <name type="scientific">Psilocybe cyanescens</name>
    <dbReference type="NCBI Taxonomy" id="93625"/>
    <lineage>
        <taxon>Eukaryota</taxon>
        <taxon>Fungi</taxon>
        <taxon>Dikarya</taxon>
        <taxon>Basidiomycota</taxon>
        <taxon>Agaricomycotina</taxon>
        <taxon>Agaricomycetes</taxon>
        <taxon>Agaricomycetidae</taxon>
        <taxon>Agaricales</taxon>
        <taxon>Agaricineae</taxon>
        <taxon>Strophariaceae</taxon>
        <taxon>Psilocybe</taxon>
    </lineage>
</organism>
<dbReference type="EMBL" id="NHYD01001859">
    <property type="protein sequence ID" value="PPQ89577.1"/>
    <property type="molecule type" value="Genomic_DNA"/>
</dbReference>
<keyword evidence="14" id="KW-1185">Reference proteome</keyword>
<proteinExistence type="inferred from homology"/>
<dbReference type="Proteomes" id="UP000283269">
    <property type="component" value="Unassembled WGS sequence"/>
</dbReference>
<keyword evidence="6 12" id="KW-0328">Glycosyltransferase</keyword>
<dbReference type="FunCoup" id="A0A409XG15">
    <property type="interactions" value="58"/>
</dbReference>
<keyword evidence="5 12" id="KW-0337">GPI-anchor biosynthesis</keyword>
<dbReference type="PANTHER" id="PTHR12468:SF2">
    <property type="entry name" value="GPI MANNOSYLTRANSFERASE 2"/>
    <property type="match status" value="1"/>
</dbReference>
<evidence type="ECO:0000256" key="5">
    <source>
        <dbReference type="ARBA" id="ARBA00022502"/>
    </source>
</evidence>
<comment type="similarity">
    <text evidence="3 12">Belongs to the PIGV family.</text>
</comment>
<evidence type="ECO:0000256" key="1">
    <source>
        <dbReference type="ARBA" id="ARBA00004477"/>
    </source>
</evidence>
<dbReference type="STRING" id="93625.A0A409XG15"/>
<feature type="transmembrane region" description="Helical" evidence="12">
    <location>
        <begin position="316"/>
        <end position="337"/>
    </location>
</feature>
<dbReference type="GO" id="GO:0000009">
    <property type="term" value="F:alpha-1,6-mannosyltransferase activity"/>
    <property type="evidence" value="ECO:0007669"/>
    <property type="project" value="InterPro"/>
</dbReference>
<feature type="transmembrane region" description="Helical" evidence="12">
    <location>
        <begin position="343"/>
        <end position="363"/>
    </location>
</feature>
<keyword evidence="9 12" id="KW-0256">Endoplasmic reticulum</keyword>
<feature type="transmembrane region" description="Helical" evidence="12">
    <location>
        <begin position="185"/>
        <end position="204"/>
    </location>
</feature>
<comment type="pathway">
    <text evidence="2 12">Glycolipid biosynthesis; glycosylphosphatidylinositol-anchor biosynthesis.</text>
</comment>
<dbReference type="UniPathway" id="UPA00196"/>
<keyword evidence="10 12" id="KW-1133">Transmembrane helix</keyword>
<evidence type="ECO:0000256" key="7">
    <source>
        <dbReference type="ARBA" id="ARBA00022679"/>
    </source>
</evidence>
<name>A0A409XG15_PSICY</name>
<feature type="transmembrane region" description="Helical" evidence="12">
    <location>
        <begin position="125"/>
        <end position="147"/>
    </location>
</feature>
<comment type="caution">
    <text evidence="13">The sequence shown here is derived from an EMBL/GenBank/DDBJ whole genome shotgun (WGS) entry which is preliminary data.</text>
</comment>
<dbReference type="AlphaFoldDB" id="A0A409XG15"/>
<feature type="transmembrane region" description="Helical" evidence="12">
    <location>
        <begin position="216"/>
        <end position="237"/>
    </location>
</feature>
<dbReference type="InParanoid" id="A0A409XG15"/>
<feature type="transmembrane region" description="Helical" evidence="12">
    <location>
        <begin position="270"/>
        <end position="296"/>
    </location>
</feature>
<dbReference type="Pfam" id="PF04188">
    <property type="entry name" value="Mannosyl_trans2"/>
    <property type="match status" value="1"/>
</dbReference>
<dbReference type="PANTHER" id="PTHR12468">
    <property type="entry name" value="GPI MANNOSYLTRANSFERASE 2"/>
    <property type="match status" value="1"/>
</dbReference>
<evidence type="ECO:0000256" key="4">
    <source>
        <dbReference type="ARBA" id="ARBA00013795"/>
    </source>
</evidence>
<evidence type="ECO:0000256" key="2">
    <source>
        <dbReference type="ARBA" id="ARBA00004687"/>
    </source>
</evidence>